<reference evidence="1 2" key="1">
    <citation type="journal article" date="2016" name="Nat. Commun.">
        <title>Thousands of microbial genomes shed light on interconnected biogeochemical processes in an aquifer system.</title>
        <authorList>
            <person name="Anantharaman K."/>
            <person name="Brown C.T."/>
            <person name="Hug L.A."/>
            <person name="Sharon I."/>
            <person name="Castelle C.J."/>
            <person name="Probst A.J."/>
            <person name="Thomas B.C."/>
            <person name="Singh A."/>
            <person name="Wilkins M.J."/>
            <person name="Karaoz U."/>
            <person name="Brodie E.L."/>
            <person name="Williams K.H."/>
            <person name="Hubbard S.S."/>
            <person name="Banfield J.F."/>
        </authorList>
    </citation>
    <scope>NUCLEOTIDE SEQUENCE [LARGE SCALE GENOMIC DNA]</scope>
</reference>
<comment type="caution">
    <text evidence="1">The sequence shown here is derived from an EMBL/GenBank/DDBJ whole genome shotgun (WGS) entry which is preliminary data.</text>
</comment>
<sequence length="81" mass="9315">MERERIPNFDDAIKRRLKRALFGRVVGESAQEMSRKLYKELHAEGIPLAPEEETPVFVFPDFSNVEVHLSSGRSIYANLQP</sequence>
<evidence type="ECO:0000313" key="2">
    <source>
        <dbReference type="Proteomes" id="UP000178587"/>
    </source>
</evidence>
<proteinExistence type="predicted"/>
<gene>
    <name evidence="1" type="ORF">A3A34_03790</name>
</gene>
<evidence type="ECO:0000313" key="1">
    <source>
        <dbReference type="EMBL" id="OGG74914.1"/>
    </source>
</evidence>
<dbReference type="AlphaFoldDB" id="A0A1F6EMP1"/>
<dbReference type="EMBL" id="MFLU01000010">
    <property type="protein sequence ID" value="OGG74914.1"/>
    <property type="molecule type" value="Genomic_DNA"/>
</dbReference>
<dbReference type="Proteomes" id="UP000178587">
    <property type="component" value="Unassembled WGS sequence"/>
</dbReference>
<accession>A0A1F6EMP1</accession>
<name>A0A1F6EMP1_9BACT</name>
<protein>
    <submittedName>
        <fullName evidence="1">Uncharacterized protein</fullName>
    </submittedName>
</protein>
<organism evidence="1 2">
    <name type="scientific">Candidatus Kaiserbacteria bacterium RIFCSPLOWO2_01_FULL_50_24</name>
    <dbReference type="NCBI Taxonomy" id="1798507"/>
    <lineage>
        <taxon>Bacteria</taxon>
        <taxon>Candidatus Kaiseribacteriota</taxon>
    </lineage>
</organism>